<dbReference type="Proteomes" id="UP000482155">
    <property type="component" value="Unassembled WGS sequence"/>
</dbReference>
<evidence type="ECO:0000313" key="2">
    <source>
        <dbReference type="Proteomes" id="UP000482155"/>
    </source>
</evidence>
<name>A0A6B3SNP0_9BURK</name>
<reference evidence="1 2" key="1">
    <citation type="submission" date="2020-02" db="EMBL/GenBank/DDBJ databases">
        <authorList>
            <person name="Kim M.K."/>
        </authorList>
    </citation>
    <scope>NUCLEOTIDE SEQUENCE [LARGE SCALE GENOMIC DNA]</scope>
    <source>
        <strain evidence="1 2">17J57-3</strain>
    </source>
</reference>
<dbReference type="AlphaFoldDB" id="A0A6B3SNP0"/>
<evidence type="ECO:0000313" key="1">
    <source>
        <dbReference type="EMBL" id="NEX62341.1"/>
    </source>
</evidence>
<organism evidence="1 2">
    <name type="scientific">Noviherbaspirillum galbum</name>
    <dbReference type="NCBI Taxonomy" id="2709383"/>
    <lineage>
        <taxon>Bacteria</taxon>
        <taxon>Pseudomonadati</taxon>
        <taxon>Pseudomonadota</taxon>
        <taxon>Betaproteobacteria</taxon>
        <taxon>Burkholderiales</taxon>
        <taxon>Oxalobacteraceae</taxon>
        <taxon>Noviherbaspirillum</taxon>
    </lineage>
</organism>
<keyword evidence="2" id="KW-1185">Reference proteome</keyword>
<comment type="caution">
    <text evidence="1">The sequence shown here is derived from an EMBL/GenBank/DDBJ whole genome shotgun (WGS) entry which is preliminary data.</text>
</comment>
<sequence length="149" mass="16663">MADYFAEAGGWQTSAGIDAARRRDWRQRVAALRNDDRAAMIDQRLRELEHEWDIERALQFGFAAAGLFGLAFVAGRKPPWHLLAAVVPAVMLEGAVQGWSPAHAWLRRLGLRTAREIGDERFALKAMRGDFAGIGSHRNEDAVRLATLR</sequence>
<dbReference type="EMBL" id="JAAIVB010000048">
    <property type="protein sequence ID" value="NEX62341.1"/>
    <property type="molecule type" value="Genomic_DNA"/>
</dbReference>
<evidence type="ECO:0008006" key="3">
    <source>
        <dbReference type="Google" id="ProtNLM"/>
    </source>
</evidence>
<proteinExistence type="predicted"/>
<gene>
    <name evidence="1" type="ORF">G3574_14725</name>
</gene>
<accession>A0A6B3SNP0</accession>
<protein>
    <recommendedName>
        <fullName evidence="3">DUF2892 domain-containing protein</fullName>
    </recommendedName>
</protein>
<dbReference type="RefSeq" id="WP_163964463.1">
    <property type="nucleotide sequence ID" value="NZ_JAAIVB010000048.1"/>
</dbReference>